<accession>A0A8S1IX25</accession>
<dbReference type="AlphaFoldDB" id="A0A8S1IX25"/>
<keyword evidence="3" id="KW-1185">Reference proteome</keyword>
<evidence type="ECO:0000313" key="2">
    <source>
        <dbReference type="EMBL" id="CAD7699308.1"/>
    </source>
</evidence>
<feature type="region of interest" description="Disordered" evidence="1">
    <location>
        <begin position="344"/>
        <end position="368"/>
    </location>
</feature>
<gene>
    <name evidence="2" type="ORF">OSTQU699_LOCUS4666</name>
</gene>
<name>A0A8S1IX25_9CHLO</name>
<evidence type="ECO:0000313" key="3">
    <source>
        <dbReference type="Proteomes" id="UP000708148"/>
    </source>
</evidence>
<comment type="caution">
    <text evidence="2">The sequence shown here is derived from an EMBL/GenBank/DDBJ whole genome shotgun (WGS) entry which is preliminary data.</text>
</comment>
<protein>
    <submittedName>
        <fullName evidence="2">Uncharacterized protein</fullName>
    </submittedName>
</protein>
<organism evidence="2 3">
    <name type="scientific">Ostreobium quekettii</name>
    <dbReference type="NCBI Taxonomy" id="121088"/>
    <lineage>
        <taxon>Eukaryota</taxon>
        <taxon>Viridiplantae</taxon>
        <taxon>Chlorophyta</taxon>
        <taxon>core chlorophytes</taxon>
        <taxon>Ulvophyceae</taxon>
        <taxon>TCBD clade</taxon>
        <taxon>Bryopsidales</taxon>
        <taxon>Ostreobineae</taxon>
        <taxon>Ostreobiaceae</taxon>
        <taxon>Ostreobium</taxon>
    </lineage>
</organism>
<feature type="region of interest" description="Disordered" evidence="1">
    <location>
        <begin position="67"/>
        <end position="94"/>
    </location>
</feature>
<dbReference type="Proteomes" id="UP000708148">
    <property type="component" value="Unassembled WGS sequence"/>
</dbReference>
<dbReference type="EMBL" id="CAJHUC010000990">
    <property type="protein sequence ID" value="CAD7699308.1"/>
    <property type="molecule type" value="Genomic_DNA"/>
</dbReference>
<reference evidence="2" key="1">
    <citation type="submission" date="2020-12" db="EMBL/GenBank/DDBJ databases">
        <authorList>
            <person name="Iha C."/>
        </authorList>
    </citation>
    <scope>NUCLEOTIDE SEQUENCE</scope>
</reference>
<proteinExistence type="predicted"/>
<feature type="region of interest" description="Disordered" evidence="1">
    <location>
        <begin position="1"/>
        <end position="38"/>
    </location>
</feature>
<evidence type="ECO:0000256" key="1">
    <source>
        <dbReference type="SAM" id="MobiDB-lite"/>
    </source>
</evidence>
<sequence>MWQAEFARGVAQGHEDFDTVPAVDSAPAGDAEAGGGPGSRVGSLWRMMAWAIGQVAGSAEEIVGAASAGGGGRPDGAVGMRPASSIGSASVTDDAAWTSEERWRCVGGSPWSMKGGGSCEGWEEVRWSQACDGDQAPGSEDFIRAAAPTPEVGLDAWVGVGGRGWDRQRGGWRLADLDRHLMRLEAGEDDSEIGDGAPAPLGRKSAPPGCCRFDRRPIEAWDAWECEECDESAGSQVSEGIFVKERRTALDAMELKAELRRRELLWRVAREEEALAGIREGVRVRKREFRLLKTGMQAETPEVARLRRRWGSGRRARRRRRREQDRQREEDDLADVPLTRTKWNSISQFATPEKSRTQTPAVFDWAPY</sequence>